<name>A0A834EVA9_9CHIR</name>
<dbReference type="AlphaFoldDB" id="A0A834EVA9"/>
<gene>
    <name evidence="2" type="ORF">HJG60_007901</name>
</gene>
<feature type="transmembrane region" description="Helical" evidence="1">
    <location>
        <begin position="45"/>
        <end position="66"/>
    </location>
</feature>
<keyword evidence="1" id="KW-1133">Transmembrane helix</keyword>
<dbReference type="Proteomes" id="UP000664940">
    <property type="component" value="Unassembled WGS sequence"/>
</dbReference>
<evidence type="ECO:0000256" key="1">
    <source>
        <dbReference type="SAM" id="Phobius"/>
    </source>
</evidence>
<reference evidence="2 3" key="1">
    <citation type="journal article" date="2020" name="Nature">
        <title>Six reference-quality genomes reveal evolution of bat adaptations.</title>
        <authorList>
            <person name="Jebb D."/>
            <person name="Huang Z."/>
            <person name="Pippel M."/>
            <person name="Hughes G.M."/>
            <person name="Lavrichenko K."/>
            <person name="Devanna P."/>
            <person name="Winkler S."/>
            <person name="Jermiin L.S."/>
            <person name="Skirmuntt E.C."/>
            <person name="Katzourakis A."/>
            <person name="Burkitt-Gray L."/>
            <person name="Ray D.A."/>
            <person name="Sullivan K.A.M."/>
            <person name="Roscito J.G."/>
            <person name="Kirilenko B.M."/>
            <person name="Davalos L.M."/>
            <person name="Corthals A.P."/>
            <person name="Power M.L."/>
            <person name="Jones G."/>
            <person name="Ransome R.D."/>
            <person name="Dechmann D.K.N."/>
            <person name="Locatelli A.G."/>
            <person name="Puechmaille S.J."/>
            <person name="Fedrigo O."/>
            <person name="Jarvis E.D."/>
            <person name="Hiller M."/>
            <person name="Vernes S.C."/>
            <person name="Myers E.W."/>
            <person name="Teeling E.C."/>
        </authorList>
    </citation>
    <scope>NUCLEOTIDE SEQUENCE [LARGE SCALE GENOMIC DNA]</scope>
    <source>
        <strain evidence="2">Bat1K_MPI-CBG_1</strain>
    </source>
</reference>
<organism evidence="2 3">
    <name type="scientific">Phyllostomus discolor</name>
    <name type="common">pale spear-nosed bat</name>
    <dbReference type="NCBI Taxonomy" id="89673"/>
    <lineage>
        <taxon>Eukaryota</taxon>
        <taxon>Metazoa</taxon>
        <taxon>Chordata</taxon>
        <taxon>Craniata</taxon>
        <taxon>Vertebrata</taxon>
        <taxon>Euteleostomi</taxon>
        <taxon>Mammalia</taxon>
        <taxon>Eutheria</taxon>
        <taxon>Laurasiatheria</taxon>
        <taxon>Chiroptera</taxon>
        <taxon>Yangochiroptera</taxon>
        <taxon>Phyllostomidae</taxon>
        <taxon>Phyllostominae</taxon>
        <taxon>Phyllostomus</taxon>
    </lineage>
</organism>
<protein>
    <submittedName>
        <fullName evidence="2">Uncharacterized protein</fullName>
    </submittedName>
</protein>
<keyword evidence="1" id="KW-0472">Membrane</keyword>
<evidence type="ECO:0000313" key="2">
    <source>
        <dbReference type="EMBL" id="KAF6130976.1"/>
    </source>
</evidence>
<keyword evidence="1" id="KW-0812">Transmembrane</keyword>
<comment type="caution">
    <text evidence="2">The sequence shown here is derived from an EMBL/GenBank/DDBJ whole genome shotgun (WGS) entry which is preliminary data.</text>
</comment>
<proteinExistence type="predicted"/>
<sequence length="132" mass="14351">MLVVTPLDSLVLGGLSSDATSQPTRLKSPSVASPLILPVLHIPPFISITSNCQICGGFLFLNLLIFGRKARSGLWPPTRDTGRWAFCSPHFLRLTTGQGVRFGLFPVTEGIWLVSFPPLTNMLKFSGSLQLI</sequence>
<accession>A0A834EVA9</accession>
<dbReference type="EMBL" id="JABVXQ010000001">
    <property type="protein sequence ID" value="KAF6130976.1"/>
    <property type="molecule type" value="Genomic_DNA"/>
</dbReference>
<evidence type="ECO:0000313" key="3">
    <source>
        <dbReference type="Proteomes" id="UP000664940"/>
    </source>
</evidence>